<sequence>MQSYSQLIQNTFPPYLTEEAPTDLPDELSLQALWFNGQFGREFTTTDQQAVTIKQFGFWNRSAGPDFLHCSIEINGEILSGPIELDTHASDWITHGHDSNPAFNEVILHVVFQDSVPRQFSRTENHQNVPKVVIPTEIISEVLQYPRHASATAHIGRCYQPLKNLSEPALESLLKNAAKHRCQLKAKRLLKIQEAHGTDQTLWIALAETLGYRPNKSAMSQLAQRLPIHYLKQHTSLSSALLFGTAGFLHPEIHKNAPKDSQQWLEELWQTWWQHRQQHELSPERSIQWTRSGIRPINHPQRRLAALSCVAQHWPTFRKFSSQTNHLLDWLKQLENPFWSHHYTLTSKRSEKKLSLIGKDRIRDLLINHILPLRIAEGDERAWNQYLNYPAPAVSESVNRASTRLFGQRDDKKKWLRHAWKHQALLQIYHDFCLEDLSDCTNCPFPEQLQQLT</sequence>
<reference evidence="2" key="1">
    <citation type="journal article" date="2019" name="Int. J. Syst. Evol. Microbiol.">
        <title>The Global Catalogue of Microorganisms (GCM) 10K type strain sequencing project: providing services to taxonomists for standard genome sequencing and annotation.</title>
        <authorList>
            <consortium name="The Broad Institute Genomics Platform"/>
            <consortium name="The Broad Institute Genome Sequencing Center for Infectious Disease"/>
            <person name="Wu L."/>
            <person name="Ma J."/>
        </authorList>
    </citation>
    <scope>NUCLEOTIDE SEQUENCE [LARGE SCALE GENOMIC DNA]</scope>
    <source>
        <strain evidence="2">JCM 16545</strain>
    </source>
</reference>
<dbReference type="RefSeq" id="WP_377093343.1">
    <property type="nucleotide sequence ID" value="NZ_JBHSJM010000001.1"/>
</dbReference>
<protein>
    <submittedName>
        <fullName evidence="1">DUF2851 family protein</fullName>
    </submittedName>
</protein>
<evidence type="ECO:0000313" key="1">
    <source>
        <dbReference type="EMBL" id="MFD2277426.1"/>
    </source>
</evidence>
<dbReference type="Proteomes" id="UP001597297">
    <property type="component" value="Unassembled WGS sequence"/>
</dbReference>
<comment type="caution">
    <text evidence="1">The sequence shown here is derived from an EMBL/GenBank/DDBJ whole genome shotgun (WGS) entry which is preliminary data.</text>
</comment>
<gene>
    <name evidence="1" type="ORF">ACFSQZ_13175</name>
</gene>
<dbReference type="InterPro" id="IPR021272">
    <property type="entry name" value="DUF2851"/>
</dbReference>
<organism evidence="1 2">
    <name type="scientific">Rubritalea spongiae</name>
    <dbReference type="NCBI Taxonomy" id="430797"/>
    <lineage>
        <taxon>Bacteria</taxon>
        <taxon>Pseudomonadati</taxon>
        <taxon>Verrucomicrobiota</taxon>
        <taxon>Verrucomicrobiia</taxon>
        <taxon>Verrucomicrobiales</taxon>
        <taxon>Rubritaleaceae</taxon>
        <taxon>Rubritalea</taxon>
    </lineage>
</organism>
<evidence type="ECO:0000313" key="2">
    <source>
        <dbReference type="Proteomes" id="UP001597297"/>
    </source>
</evidence>
<proteinExistence type="predicted"/>
<name>A0ABW5E466_9BACT</name>
<keyword evidence="2" id="KW-1185">Reference proteome</keyword>
<dbReference type="EMBL" id="JBHUJC010000042">
    <property type="protein sequence ID" value="MFD2277426.1"/>
    <property type="molecule type" value="Genomic_DNA"/>
</dbReference>
<accession>A0ABW5E466</accession>
<dbReference type="Pfam" id="PF11013">
    <property type="entry name" value="DUF2851"/>
    <property type="match status" value="1"/>
</dbReference>